<evidence type="ECO:0000256" key="3">
    <source>
        <dbReference type="ARBA" id="ARBA00022989"/>
    </source>
</evidence>
<organism evidence="7 8">
    <name type="scientific">Reticulomyxa filosa</name>
    <dbReference type="NCBI Taxonomy" id="46433"/>
    <lineage>
        <taxon>Eukaryota</taxon>
        <taxon>Sar</taxon>
        <taxon>Rhizaria</taxon>
        <taxon>Retaria</taxon>
        <taxon>Foraminifera</taxon>
        <taxon>Monothalamids</taxon>
        <taxon>Reticulomyxidae</taxon>
        <taxon>Reticulomyxa</taxon>
    </lineage>
</organism>
<dbReference type="Gene3D" id="1.10.287.70">
    <property type="match status" value="1"/>
</dbReference>
<evidence type="ECO:0000256" key="5">
    <source>
        <dbReference type="SAM" id="Phobius"/>
    </source>
</evidence>
<feature type="domain" description="Ion transport" evidence="6">
    <location>
        <begin position="130"/>
        <end position="273"/>
    </location>
</feature>
<evidence type="ECO:0000313" key="7">
    <source>
        <dbReference type="EMBL" id="ETO16395.1"/>
    </source>
</evidence>
<dbReference type="InterPro" id="IPR005821">
    <property type="entry name" value="Ion_trans_dom"/>
</dbReference>
<evidence type="ECO:0000313" key="8">
    <source>
        <dbReference type="Proteomes" id="UP000023152"/>
    </source>
</evidence>
<protein>
    <submittedName>
        <fullName evidence="7">Voltage-dependent L-type calcium channel subunit alpha-1D isoform 1</fullName>
    </submittedName>
</protein>
<comment type="subcellular location">
    <subcellularLocation>
        <location evidence="1">Membrane</location>
        <topology evidence="1">Multi-pass membrane protein</topology>
    </subcellularLocation>
</comment>
<dbReference type="InterPro" id="IPR027359">
    <property type="entry name" value="Volt_channel_dom_sf"/>
</dbReference>
<feature type="transmembrane region" description="Helical" evidence="5">
    <location>
        <begin position="137"/>
        <end position="159"/>
    </location>
</feature>
<accession>X6MTI1</accession>
<feature type="transmembrane region" description="Helical" evidence="5">
    <location>
        <begin position="248"/>
        <end position="276"/>
    </location>
</feature>
<proteinExistence type="predicted"/>
<feature type="domain" description="Ion transport" evidence="6">
    <location>
        <begin position="405"/>
        <end position="479"/>
    </location>
</feature>
<reference evidence="7 8" key="1">
    <citation type="journal article" date="2013" name="Curr. Biol.">
        <title>The Genome of the Foraminiferan Reticulomyxa filosa.</title>
        <authorList>
            <person name="Glockner G."/>
            <person name="Hulsmann N."/>
            <person name="Schleicher M."/>
            <person name="Noegel A.A."/>
            <person name="Eichinger L."/>
            <person name="Gallinger C."/>
            <person name="Pawlowski J."/>
            <person name="Sierra R."/>
            <person name="Euteneuer U."/>
            <person name="Pillet L."/>
            <person name="Moustafa A."/>
            <person name="Platzer M."/>
            <person name="Groth M."/>
            <person name="Szafranski K."/>
            <person name="Schliwa M."/>
        </authorList>
    </citation>
    <scope>NUCLEOTIDE SEQUENCE [LARGE SCALE GENOMIC DNA]</scope>
</reference>
<feature type="transmembrane region" description="Helical" evidence="5">
    <location>
        <begin position="16"/>
        <end position="34"/>
    </location>
</feature>
<dbReference type="Pfam" id="PF00520">
    <property type="entry name" value="Ion_trans"/>
    <property type="match status" value="2"/>
</dbReference>
<comment type="caution">
    <text evidence="7">The sequence shown here is derived from an EMBL/GenBank/DDBJ whole genome shotgun (WGS) entry which is preliminary data.</text>
</comment>
<dbReference type="GO" id="GO:0001518">
    <property type="term" value="C:voltage-gated sodium channel complex"/>
    <property type="evidence" value="ECO:0007669"/>
    <property type="project" value="TreeGrafter"/>
</dbReference>
<dbReference type="AlphaFoldDB" id="X6MTI1"/>
<evidence type="ECO:0000256" key="2">
    <source>
        <dbReference type="ARBA" id="ARBA00022692"/>
    </source>
</evidence>
<dbReference type="OrthoDB" id="431720at2759"/>
<evidence type="ECO:0000256" key="1">
    <source>
        <dbReference type="ARBA" id="ARBA00004141"/>
    </source>
</evidence>
<gene>
    <name evidence="7" type="ORF">RFI_20956</name>
</gene>
<dbReference type="GO" id="GO:0005248">
    <property type="term" value="F:voltage-gated sodium channel activity"/>
    <property type="evidence" value="ECO:0007669"/>
    <property type="project" value="TreeGrafter"/>
</dbReference>
<keyword evidence="4 5" id="KW-0472">Membrane</keyword>
<dbReference type="PANTHER" id="PTHR10037:SF62">
    <property type="entry name" value="SODIUM CHANNEL PROTEIN 60E"/>
    <property type="match status" value="1"/>
</dbReference>
<feature type="transmembrane region" description="Helical" evidence="5">
    <location>
        <begin position="102"/>
        <end position="125"/>
    </location>
</feature>
<dbReference type="SUPFAM" id="SSF81324">
    <property type="entry name" value="Voltage-gated potassium channels"/>
    <property type="match status" value="2"/>
</dbReference>
<sequence length="486" mass="55971">MSWCSLKKNDTINRCFERWIASIILLNIIAMALHNNTSNFFYYFFSISWEKMVIHCTLISQKKKKNIGLSCHIFYSVEICLKIIAFGFFCGPKTYLRNYWNILDFLVVICGIVDLLLYASALHAYGIIRLIQVIPSLFNTFMLLFCLFLIWGLIGLQLFRGKFSYRCQNEKTMAFDELSQIPLNSQLTCGYRKCPEGYSCVRIKVNPFYDTVNFDNLPMAILTIFCMVTMEQWADTMYRAQDSVNFWVWPYFVIIIVVGGFLVINLALVAVSSYLVPFDSNSKKEKDSIHLNENKNSNASVVQQHNDQIQKNVLSITENESNNINNESSDPQQTRYKNTSELLTKKCVCFYNLKSYWNNRATSNLKIKTQNFCSHIIVHPLFNAFFVVRVGGKKKKTKTISTLQICIIVNTILLSSEHYGQSMQLTNFFAKGNIVLTALFSLEMVLKIWGKGIREYMADLFDLFDSIIVVSSLTEVILQTKGDTPQ</sequence>
<keyword evidence="8" id="KW-1185">Reference proteome</keyword>
<dbReference type="Proteomes" id="UP000023152">
    <property type="component" value="Unassembled WGS sequence"/>
</dbReference>
<feature type="transmembrane region" description="Helical" evidence="5">
    <location>
        <begin position="72"/>
        <end position="90"/>
    </location>
</feature>
<dbReference type="InterPro" id="IPR043203">
    <property type="entry name" value="VGCC_Ca_Na"/>
</dbReference>
<evidence type="ECO:0000259" key="6">
    <source>
        <dbReference type="Pfam" id="PF00520"/>
    </source>
</evidence>
<dbReference type="Gene3D" id="1.20.120.350">
    <property type="entry name" value="Voltage-gated potassium channels. Chain C"/>
    <property type="match status" value="2"/>
</dbReference>
<keyword evidence="3 5" id="KW-1133">Transmembrane helix</keyword>
<evidence type="ECO:0000256" key="4">
    <source>
        <dbReference type="ARBA" id="ARBA00023136"/>
    </source>
</evidence>
<name>X6MTI1_RETFI</name>
<keyword evidence="2 5" id="KW-0812">Transmembrane</keyword>
<dbReference type="EMBL" id="ASPP01018304">
    <property type="protein sequence ID" value="ETO16395.1"/>
    <property type="molecule type" value="Genomic_DNA"/>
</dbReference>
<dbReference type="PANTHER" id="PTHR10037">
    <property type="entry name" value="VOLTAGE-GATED CATION CHANNEL CALCIUM AND SODIUM"/>
    <property type="match status" value="1"/>
</dbReference>